<dbReference type="Proteomes" id="UP001605036">
    <property type="component" value="Unassembled WGS sequence"/>
</dbReference>
<comment type="caution">
    <text evidence="2">The sequence shown here is derived from an EMBL/GenBank/DDBJ whole genome shotgun (WGS) entry which is preliminary data.</text>
</comment>
<dbReference type="EMBL" id="JBHFFA010000004">
    <property type="protein sequence ID" value="KAL2629298.1"/>
    <property type="molecule type" value="Genomic_DNA"/>
</dbReference>
<name>A0ABD1YET8_9MARC</name>
<sequence>MPRPVTRLGHLLSPLSTLELRPESAILLDRTLSGVHPRGLGKLAALPRVVFCSFSKQRQKRDPSRGHLRAASAGNPGPLRLVPDLLRTGIAVPTANCIGLGITRDQVLATILEKFADVRSLVVLTTSKSTWSVKSKRVDAHLAPLEPTVVAHSRRRVESIAALDIHSRCSSFTGSHSEITAHATLSRMPHVSPHYLLYNSSTVDTVERERSSRPTSYVANYGATKGQPRLGLAYARPMISLPPLGMPQAKNGSSPFVWDKEEARRPTGDPDDGTHPGGGPLAFC</sequence>
<feature type="compositionally biased region" description="Gly residues" evidence="1">
    <location>
        <begin position="275"/>
        <end position="284"/>
    </location>
</feature>
<evidence type="ECO:0000313" key="2">
    <source>
        <dbReference type="EMBL" id="KAL2629298.1"/>
    </source>
</evidence>
<reference evidence="2 3" key="1">
    <citation type="submission" date="2024-09" db="EMBL/GenBank/DDBJ databases">
        <title>Chromosome-scale assembly of Riccia fluitans.</title>
        <authorList>
            <person name="Paukszto L."/>
            <person name="Sawicki J."/>
            <person name="Karawczyk K."/>
            <person name="Piernik-Szablinska J."/>
            <person name="Szczecinska M."/>
            <person name="Mazdziarz M."/>
        </authorList>
    </citation>
    <scope>NUCLEOTIDE SEQUENCE [LARGE SCALE GENOMIC DNA]</scope>
    <source>
        <strain evidence="2">Rf_01</strain>
        <tissue evidence="2">Aerial parts of the thallus</tissue>
    </source>
</reference>
<organism evidence="2 3">
    <name type="scientific">Riccia fluitans</name>
    <dbReference type="NCBI Taxonomy" id="41844"/>
    <lineage>
        <taxon>Eukaryota</taxon>
        <taxon>Viridiplantae</taxon>
        <taxon>Streptophyta</taxon>
        <taxon>Embryophyta</taxon>
        <taxon>Marchantiophyta</taxon>
        <taxon>Marchantiopsida</taxon>
        <taxon>Marchantiidae</taxon>
        <taxon>Marchantiales</taxon>
        <taxon>Ricciaceae</taxon>
        <taxon>Riccia</taxon>
    </lineage>
</organism>
<accession>A0ABD1YET8</accession>
<feature type="compositionally biased region" description="Basic and acidic residues" evidence="1">
    <location>
        <begin position="258"/>
        <end position="274"/>
    </location>
</feature>
<evidence type="ECO:0000256" key="1">
    <source>
        <dbReference type="SAM" id="MobiDB-lite"/>
    </source>
</evidence>
<gene>
    <name evidence="2" type="ORF">R1flu_013984</name>
</gene>
<keyword evidence="3" id="KW-1185">Reference proteome</keyword>
<feature type="region of interest" description="Disordered" evidence="1">
    <location>
        <begin position="246"/>
        <end position="284"/>
    </location>
</feature>
<dbReference type="AlphaFoldDB" id="A0ABD1YET8"/>
<evidence type="ECO:0000313" key="3">
    <source>
        <dbReference type="Proteomes" id="UP001605036"/>
    </source>
</evidence>
<protein>
    <submittedName>
        <fullName evidence="2">Uncharacterized protein</fullName>
    </submittedName>
</protein>
<proteinExistence type="predicted"/>